<dbReference type="Gene3D" id="3.90.1150.10">
    <property type="entry name" value="Aspartate Aminotransferase, domain 1"/>
    <property type="match status" value="1"/>
</dbReference>
<comment type="similarity">
    <text evidence="2 7">Belongs to the group II decarboxylase family.</text>
</comment>
<name>A0A545U5G9_9GAMM</name>
<dbReference type="InterPro" id="IPR015424">
    <property type="entry name" value="PyrdxlP-dep_Trfase"/>
</dbReference>
<dbReference type="SUPFAM" id="SSF53383">
    <property type="entry name" value="PLP-dependent transferases"/>
    <property type="match status" value="1"/>
</dbReference>
<dbReference type="GO" id="GO:0030170">
    <property type="term" value="F:pyridoxal phosphate binding"/>
    <property type="evidence" value="ECO:0007669"/>
    <property type="project" value="InterPro"/>
</dbReference>
<evidence type="ECO:0000313" key="8">
    <source>
        <dbReference type="EMBL" id="TQV84725.1"/>
    </source>
</evidence>
<dbReference type="Gene3D" id="3.40.640.10">
    <property type="entry name" value="Type I PLP-dependent aspartate aminotransferase-like (Major domain)"/>
    <property type="match status" value="1"/>
</dbReference>
<dbReference type="CDD" id="cd06450">
    <property type="entry name" value="DOPA_deC_like"/>
    <property type="match status" value="1"/>
</dbReference>
<keyword evidence="8" id="KW-0808">Transferase</keyword>
<dbReference type="Proteomes" id="UP000319732">
    <property type="component" value="Unassembled WGS sequence"/>
</dbReference>
<reference evidence="8 9" key="1">
    <citation type="submission" date="2019-06" db="EMBL/GenBank/DDBJ databases">
        <title>Whole genome sequence for Cellvibrionaceae sp. R142.</title>
        <authorList>
            <person name="Wang G."/>
        </authorList>
    </citation>
    <scope>NUCLEOTIDE SEQUENCE [LARGE SCALE GENOMIC DNA]</scope>
    <source>
        <strain evidence="8 9">R142</strain>
    </source>
</reference>
<dbReference type="EMBL" id="VHSG01000005">
    <property type="protein sequence ID" value="TQV84725.1"/>
    <property type="molecule type" value="Genomic_DNA"/>
</dbReference>
<dbReference type="GO" id="GO:0016831">
    <property type="term" value="F:carboxy-lyase activity"/>
    <property type="evidence" value="ECO:0007669"/>
    <property type="project" value="UniProtKB-KW"/>
</dbReference>
<dbReference type="InterPro" id="IPR015421">
    <property type="entry name" value="PyrdxlP-dep_Trfase_major"/>
</dbReference>
<keyword evidence="3" id="KW-0210">Decarboxylase</keyword>
<evidence type="ECO:0000313" key="9">
    <source>
        <dbReference type="Proteomes" id="UP000319732"/>
    </source>
</evidence>
<evidence type="ECO:0000256" key="3">
    <source>
        <dbReference type="ARBA" id="ARBA00022793"/>
    </source>
</evidence>
<dbReference type="AlphaFoldDB" id="A0A545U5G9"/>
<dbReference type="RefSeq" id="WP_142902930.1">
    <property type="nucleotide sequence ID" value="NZ_ML660088.1"/>
</dbReference>
<comment type="caution">
    <text evidence="8">The sequence shown here is derived from an EMBL/GenBank/DDBJ whole genome shotgun (WGS) entry which is preliminary data.</text>
</comment>
<evidence type="ECO:0000256" key="6">
    <source>
        <dbReference type="PIRSR" id="PIRSR602129-50"/>
    </source>
</evidence>
<dbReference type="GO" id="GO:0008483">
    <property type="term" value="F:transaminase activity"/>
    <property type="evidence" value="ECO:0007669"/>
    <property type="project" value="UniProtKB-KW"/>
</dbReference>
<dbReference type="GO" id="GO:0019752">
    <property type="term" value="P:carboxylic acid metabolic process"/>
    <property type="evidence" value="ECO:0007669"/>
    <property type="project" value="InterPro"/>
</dbReference>
<dbReference type="GO" id="GO:0005737">
    <property type="term" value="C:cytoplasm"/>
    <property type="evidence" value="ECO:0007669"/>
    <property type="project" value="TreeGrafter"/>
</dbReference>
<dbReference type="InterPro" id="IPR002129">
    <property type="entry name" value="PyrdxlP-dep_de-COase"/>
</dbReference>
<dbReference type="PANTHER" id="PTHR45677">
    <property type="entry name" value="GLUTAMATE DECARBOXYLASE-RELATED"/>
    <property type="match status" value="1"/>
</dbReference>
<protein>
    <submittedName>
        <fullName evidence="8">Aspartate aminotransferase family protein</fullName>
    </submittedName>
</protein>
<proteinExistence type="inferred from homology"/>
<keyword evidence="4 6" id="KW-0663">Pyridoxal phosphate</keyword>
<feature type="modified residue" description="N6-(pyridoxal phosphate)lysine" evidence="6">
    <location>
        <position position="327"/>
    </location>
</feature>
<dbReference type="OrthoDB" id="9803665at2"/>
<organism evidence="8 9">
    <name type="scientific">Exilibacterium tricleocarpae</name>
    <dbReference type="NCBI Taxonomy" id="2591008"/>
    <lineage>
        <taxon>Bacteria</taxon>
        <taxon>Pseudomonadati</taxon>
        <taxon>Pseudomonadota</taxon>
        <taxon>Gammaproteobacteria</taxon>
        <taxon>Cellvibrionales</taxon>
        <taxon>Cellvibrionaceae</taxon>
        <taxon>Exilibacterium</taxon>
    </lineage>
</organism>
<evidence type="ECO:0000256" key="2">
    <source>
        <dbReference type="ARBA" id="ARBA00009533"/>
    </source>
</evidence>
<evidence type="ECO:0000256" key="1">
    <source>
        <dbReference type="ARBA" id="ARBA00001933"/>
    </source>
</evidence>
<dbReference type="Pfam" id="PF00282">
    <property type="entry name" value="Pyridoxal_deC"/>
    <property type="match status" value="1"/>
</dbReference>
<keyword evidence="9" id="KW-1185">Reference proteome</keyword>
<comment type="cofactor">
    <cofactor evidence="1 6 7">
        <name>pyridoxal 5'-phosphate</name>
        <dbReference type="ChEBI" id="CHEBI:597326"/>
    </cofactor>
</comment>
<dbReference type="Gene3D" id="1.20.1650.10">
    <property type="entry name" value="PLP-dependent transferases"/>
    <property type="match status" value="1"/>
</dbReference>
<accession>A0A545U5G9</accession>
<keyword evidence="8" id="KW-0032">Aminotransferase</keyword>
<evidence type="ECO:0000256" key="4">
    <source>
        <dbReference type="ARBA" id="ARBA00022898"/>
    </source>
</evidence>
<sequence length="524" mass="57140">MLKDPDLEPAVTAAAGARERGDGFLFNSHNLPAFAVGLQQSIDLLQRKLAEVARPHSGVSPGELAQAFAPIDLDRPLGSMQEVLSEVERLYLDHAIYFHHPKYLAHLNCPIVYPAILAELILCSVNSSLDTWDQSAGATLIEQKLIDWCADKIGYGAAADGVFTSGGTQSNLMALLLARDSLSTARCAGHSNKTDGLPQEAHRFRIFTSQVSHFSVQKSAAILGLGHNAVVPVSCDRRFKMDIAQLRRAIVACLGDGHIPMAVVATAGTTDFGSIDPLDEIADLCEEYGLWLHADAAYGCGLLVAQNLRYLLGGIERADSVTVDYHKSFFQPVSCGAFFVKDGADLALVTHHAEYLNPLSQRREGTPNLVDKSIQTTRRFDALKLWLTLRIMGPGKLGDVFERVTALARQAYCLLDAQSSIDVLHRPELSTLVFRYRPNESHSASEIDAANEFIRKAIFRSGQAVIASTKVGARRYLKFTILNPATTLADIEAVVELIIAYGRQYLAQPESTPSVQTQRGADNE</sequence>
<evidence type="ECO:0000256" key="7">
    <source>
        <dbReference type="RuleBase" id="RU000382"/>
    </source>
</evidence>
<dbReference type="InterPro" id="IPR015422">
    <property type="entry name" value="PyrdxlP-dep_Trfase_small"/>
</dbReference>
<evidence type="ECO:0000256" key="5">
    <source>
        <dbReference type="ARBA" id="ARBA00023239"/>
    </source>
</evidence>
<keyword evidence="5 7" id="KW-0456">Lyase</keyword>
<dbReference type="PANTHER" id="PTHR45677:SF8">
    <property type="entry name" value="CYSTEINE SULFINIC ACID DECARBOXYLASE"/>
    <property type="match status" value="1"/>
</dbReference>
<gene>
    <name evidence="8" type="ORF">FKG94_04175</name>
</gene>